<name>A0A3Q2R346_FUNHE</name>
<dbReference type="STRING" id="8078.ENSFHEP00000035010"/>
<proteinExistence type="predicted"/>
<protein>
    <submittedName>
        <fullName evidence="2">Centrosomal protein 68</fullName>
    </submittedName>
</protein>
<organism evidence="2 3">
    <name type="scientific">Fundulus heteroclitus</name>
    <name type="common">Killifish</name>
    <name type="synonym">Mummichog</name>
    <dbReference type="NCBI Taxonomy" id="8078"/>
    <lineage>
        <taxon>Eukaryota</taxon>
        <taxon>Metazoa</taxon>
        <taxon>Chordata</taxon>
        <taxon>Craniata</taxon>
        <taxon>Vertebrata</taxon>
        <taxon>Euteleostomi</taxon>
        <taxon>Actinopterygii</taxon>
        <taxon>Neopterygii</taxon>
        <taxon>Teleostei</taxon>
        <taxon>Neoteleostei</taxon>
        <taxon>Acanthomorphata</taxon>
        <taxon>Ovalentaria</taxon>
        <taxon>Atherinomorphae</taxon>
        <taxon>Cyprinodontiformes</taxon>
        <taxon>Fundulidae</taxon>
        <taxon>Fundulus</taxon>
    </lineage>
</organism>
<feature type="region of interest" description="Disordered" evidence="1">
    <location>
        <begin position="167"/>
        <end position="225"/>
    </location>
</feature>
<dbReference type="Gene3D" id="1.20.58.60">
    <property type="match status" value="1"/>
</dbReference>
<reference evidence="2" key="2">
    <citation type="submission" date="2025-09" db="UniProtKB">
        <authorList>
            <consortium name="Ensembl"/>
        </authorList>
    </citation>
    <scope>IDENTIFICATION</scope>
</reference>
<accession>A0A3Q2R346</accession>
<feature type="region of interest" description="Disordered" evidence="1">
    <location>
        <begin position="463"/>
        <end position="508"/>
    </location>
</feature>
<feature type="compositionally biased region" description="Polar residues" evidence="1">
    <location>
        <begin position="170"/>
        <end position="202"/>
    </location>
</feature>
<dbReference type="SUPFAM" id="SSF46966">
    <property type="entry name" value="Spectrin repeat"/>
    <property type="match status" value="1"/>
</dbReference>
<keyword evidence="3" id="KW-1185">Reference proteome</keyword>
<dbReference type="Proteomes" id="UP000265000">
    <property type="component" value="Unplaced"/>
</dbReference>
<reference evidence="2" key="1">
    <citation type="submission" date="2025-08" db="UniProtKB">
        <authorList>
            <consortium name="Ensembl"/>
        </authorList>
    </citation>
    <scope>IDENTIFICATION</scope>
</reference>
<feature type="region of interest" description="Disordered" evidence="1">
    <location>
        <begin position="60"/>
        <end position="90"/>
    </location>
</feature>
<evidence type="ECO:0000256" key="1">
    <source>
        <dbReference type="SAM" id="MobiDB-lite"/>
    </source>
</evidence>
<dbReference type="AlphaFoldDB" id="A0A3Q2R346"/>
<dbReference type="Ensembl" id="ENSFHET00000030702.1">
    <property type="protein sequence ID" value="ENSFHEP00000035010.1"/>
    <property type="gene ID" value="ENSFHEG00000023000.1"/>
</dbReference>
<evidence type="ECO:0000313" key="2">
    <source>
        <dbReference type="Ensembl" id="ENSFHEP00000035010.1"/>
    </source>
</evidence>
<feature type="compositionally biased region" description="Basic and acidic residues" evidence="1">
    <location>
        <begin position="73"/>
        <end position="87"/>
    </location>
</feature>
<sequence>MRLSAFKHSSRFLSLTAEADGTDTAEARGDGQRHKNVTIAARSRCLTDRRYVERKPLFTEESHGSILKSRPQKLPEKEEASGEDAHMKHQLQPAQTLLPESHGLSLSDLSPPTASGEEPSSPLTVPELQARLCHRKPTTGSPFQCRSAQRSFSSSLLEVQSINPPLRPRLTSTVLHPTYTPRSRQPRPSQTHFRPTNTQVPNFNPREGSGVEGATAGSPGGNSKQNAGCSFQVDYWACAIPKALPPSPDRKSAAWNPNKEYEALLDYTYPLRPGHVTSEWNRSELQADSLLRSDPNTKDSGIELDHFWSSASLSGLDASDSGEGMSRDRSSLCAEYRTPDRQLHPRTSDVPPCSTPLSLSNGISLSLDSLDGRTDRAGTRDGYDHQHHAVASSFSTAFTPSTALFSRPRWVGGDVDEDFWPLPEQLEELQQLSRQVREVTAQLSPPSWTSLNRDTSSILSSVTFPQKPGAGGQTKEVVQDKQDSNESVQRSAAHIAGGERDSETLRSSVGAGLDREGGGLCLAGLRECLVKQLSGPTLPGSQEQNDSLMKHIQVFCSQLELLIQQLYALSKSMEEIAAPAGDIDSVKSSLADYQSFQKEVSSHQPLTACVLHAGQHLLSCINGTSPFLRDTLLLIERQSGALQTHSDHLFSSILSAMDNLDLSTHHSSVQSGEEQNSAGT</sequence>
<evidence type="ECO:0000313" key="3">
    <source>
        <dbReference type="Proteomes" id="UP000265000"/>
    </source>
</evidence>
<dbReference type="GeneTree" id="ENSGT00810000125473"/>
<feature type="region of interest" description="Disordered" evidence="1">
    <location>
        <begin position="102"/>
        <end position="123"/>
    </location>
</feature>